<dbReference type="AlphaFoldDB" id="A0AAD6IB38"/>
<name>A0AAD6IB38_PENCN</name>
<organism evidence="1 2">
    <name type="scientific">Penicillium canescens</name>
    <dbReference type="NCBI Taxonomy" id="5083"/>
    <lineage>
        <taxon>Eukaryota</taxon>
        <taxon>Fungi</taxon>
        <taxon>Dikarya</taxon>
        <taxon>Ascomycota</taxon>
        <taxon>Pezizomycotina</taxon>
        <taxon>Eurotiomycetes</taxon>
        <taxon>Eurotiomycetidae</taxon>
        <taxon>Eurotiales</taxon>
        <taxon>Aspergillaceae</taxon>
        <taxon>Penicillium</taxon>
    </lineage>
</organism>
<dbReference type="Proteomes" id="UP001219568">
    <property type="component" value="Unassembled WGS sequence"/>
</dbReference>
<accession>A0AAD6IB38</accession>
<comment type="caution">
    <text evidence="1">The sequence shown here is derived from an EMBL/GenBank/DDBJ whole genome shotgun (WGS) entry which is preliminary data.</text>
</comment>
<keyword evidence="2" id="KW-1185">Reference proteome</keyword>
<reference evidence="1" key="1">
    <citation type="journal article" date="2023" name="IMA Fungus">
        <title>Comparative genomic study of the Penicillium genus elucidates a diverse pangenome and 15 lateral gene transfer events.</title>
        <authorList>
            <person name="Petersen C."/>
            <person name="Sorensen T."/>
            <person name="Nielsen M.R."/>
            <person name="Sondergaard T.E."/>
            <person name="Sorensen J.L."/>
            <person name="Fitzpatrick D.A."/>
            <person name="Frisvad J.C."/>
            <person name="Nielsen K.L."/>
        </authorList>
    </citation>
    <scope>NUCLEOTIDE SEQUENCE</scope>
    <source>
        <strain evidence="1">IBT 15450</strain>
    </source>
</reference>
<protein>
    <submittedName>
        <fullName evidence="1">Uncharacterized protein</fullName>
    </submittedName>
</protein>
<sequence length="92" mass="10420">MNMELSLPGQDEDDEGWISNFALDFPTDQTRHFDQSETTDFPMSFDAEGGAALPSNTTLYAYQRGNDDFDLMDTAFLGHLLPTENHTEDWPL</sequence>
<dbReference type="EMBL" id="JAQJZL010000005">
    <property type="protein sequence ID" value="KAJ6041314.1"/>
    <property type="molecule type" value="Genomic_DNA"/>
</dbReference>
<evidence type="ECO:0000313" key="1">
    <source>
        <dbReference type="EMBL" id="KAJ6041314.1"/>
    </source>
</evidence>
<evidence type="ECO:0000313" key="2">
    <source>
        <dbReference type="Proteomes" id="UP001219568"/>
    </source>
</evidence>
<gene>
    <name evidence="1" type="ORF">N7460_006704</name>
</gene>
<proteinExistence type="predicted"/>
<reference evidence="1" key="2">
    <citation type="submission" date="2023-01" db="EMBL/GenBank/DDBJ databases">
        <authorList>
            <person name="Petersen C."/>
        </authorList>
    </citation>
    <scope>NUCLEOTIDE SEQUENCE</scope>
    <source>
        <strain evidence="1">IBT 15450</strain>
    </source>
</reference>